<proteinExistence type="predicted"/>
<evidence type="ECO:0000313" key="4">
    <source>
        <dbReference type="Proteomes" id="UP000589036"/>
    </source>
</evidence>
<reference evidence="3 4" key="1">
    <citation type="submission" date="2020-07" db="EMBL/GenBank/DDBJ databases">
        <title>Sequencing the genomes of 1000 actinobacteria strains.</title>
        <authorList>
            <person name="Klenk H.-P."/>
        </authorList>
    </citation>
    <scope>NUCLEOTIDE SEQUENCE [LARGE SCALE GENOMIC DNA]</scope>
    <source>
        <strain evidence="3 4">CXB654</strain>
    </source>
</reference>
<accession>A0A852U685</accession>
<keyword evidence="4" id="KW-1185">Reference proteome</keyword>
<feature type="region of interest" description="Disordered" evidence="1">
    <location>
        <begin position="51"/>
        <end position="95"/>
    </location>
</feature>
<sequence length="95" mass="9449">MYGLIWRILPGPGFVKFVLSLALVAGAAALLWYVAFPWVDPYMPFNDGAVEVEGAPADGGGAPAPSEGGEEGTAESGGAPADGADGSEGLPGEGQ</sequence>
<evidence type="ECO:0000256" key="2">
    <source>
        <dbReference type="SAM" id="Phobius"/>
    </source>
</evidence>
<keyword evidence="2" id="KW-0472">Membrane</keyword>
<name>A0A852U685_9ACTN</name>
<evidence type="ECO:0000256" key="1">
    <source>
        <dbReference type="SAM" id="MobiDB-lite"/>
    </source>
</evidence>
<dbReference type="RefSeq" id="WP_179645087.1">
    <property type="nucleotide sequence ID" value="NZ_BAAAYY010000029.1"/>
</dbReference>
<feature type="transmembrane region" description="Helical" evidence="2">
    <location>
        <begin position="14"/>
        <end position="36"/>
    </location>
</feature>
<dbReference type="EMBL" id="JACCCC010000001">
    <property type="protein sequence ID" value="NYE49420.1"/>
    <property type="molecule type" value="Genomic_DNA"/>
</dbReference>
<feature type="compositionally biased region" description="Low complexity" evidence="1">
    <location>
        <begin position="74"/>
        <end position="88"/>
    </location>
</feature>
<keyword evidence="2" id="KW-1133">Transmembrane helix</keyword>
<organism evidence="3 4">
    <name type="scientific">Spinactinospora alkalitolerans</name>
    <dbReference type="NCBI Taxonomy" id="687207"/>
    <lineage>
        <taxon>Bacteria</taxon>
        <taxon>Bacillati</taxon>
        <taxon>Actinomycetota</taxon>
        <taxon>Actinomycetes</taxon>
        <taxon>Streptosporangiales</taxon>
        <taxon>Nocardiopsidaceae</taxon>
        <taxon>Spinactinospora</taxon>
    </lineage>
</organism>
<protein>
    <submittedName>
        <fullName evidence="3">Uncharacterized protein</fullName>
    </submittedName>
</protein>
<comment type="caution">
    <text evidence="3">The sequence shown here is derived from an EMBL/GenBank/DDBJ whole genome shotgun (WGS) entry which is preliminary data.</text>
</comment>
<dbReference type="AlphaFoldDB" id="A0A852U685"/>
<evidence type="ECO:0000313" key="3">
    <source>
        <dbReference type="EMBL" id="NYE49420.1"/>
    </source>
</evidence>
<dbReference type="Proteomes" id="UP000589036">
    <property type="component" value="Unassembled WGS sequence"/>
</dbReference>
<keyword evidence="2" id="KW-0812">Transmembrane</keyword>
<gene>
    <name evidence="3" type="ORF">HDA32_004540</name>
</gene>